<dbReference type="RefSeq" id="WP_319167645.1">
    <property type="nucleotide sequence ID" value="NZ_JARAWP010000051.1"/>
</dbReference>
<name>A0ABU4MDR3_9ACTN</name>
<feature type="compositionally biased region" description="Polar residues" evidence="1">
    <location>
        <begin position="9"/>
        <end position="18"/>
    </location>
</feature>
<comment type="caution">
    <text evidence="2">The sequence shown here is derived from an EMBL/GenBank/DDBJ whole genome shotgun (WGS) entry which is preliminary data.</text>
</comment>
<proteinExistence type="predicted"/>
<evidence type="ECO:0000313" key="2">
    <source>
        <dbReference type="EMBL" id="MDX3025644.1"/>
    </source>
</evidence>
<protein>
    <submittedName>
        <fullName evidence="2">Uncharacterized protein</fullName>
    </submittedName>
</protein>
<dbReference type="EMBL" id="JARAWP010000051">
    <property type="protein sequence ID" value="MDX3025644.1"/>
    <property type="molecule type" value="Genomic_DNA"/>
</dbReference>
<accession>A0ABU4MDR3</accession>
<dbReference type="Proteomes" id="UP001272987">
    <property type="component" value="Unassembled WGS sequence"/>
</dbReference>
<keyword evidence="3" id="KW-1185">Reference proteome</keyword>
<evidence type="ECO:0000256" key="1">
    <source>
        <dbReference type="SAM" id="MobiDB-lite"/>
    </source>
</evidence>
<sequence>MMYGPFPQVRQQPKTGQACSGRCYGQQPSKHTYTTADPILCVCTAPAVCLQWPLAGKVGFVFEGGLLSAAQRAAIRLDPDAHSEGAVHGISEWETLMIPRVFARVQAWRTPGREQAPG</sequence>
<gene>
    <name evidence="2" type="ORF">PV666_48455</name>
</gene>
<feature type="region of interest" description="Disordered" evidence="1">
    <location>
        <begin position="1"/>
        <end position="20"/>
    </location>
</feature>
<organism evidence="2 3">
    <name type="scientific">Streptomyces acidiscabies</name>
    <dbReference type="NCBI Taxonomy" id="42234"/>
    <lineage>
        <taxon>Bacteria</taxon>
        <taxon>Bacillati</taxon>
        <taxon>Actinomycetota</taxon>
        <taxon>Actinomycetes</taxon>
        <taxon>Kitasatosporales</taxon>
        <taxon>Streptomycetaceae</taxon>
        <taxon>Streptomyces</taxon>
    </lineage>
</organism>
<reference evidence="2 3" key="1">
    <citation type="journal article" date="2023" name="Microb. Genom.">
        <title>Mesoterricola silvestris gen. nov., sp. nov., Mesoterricola sediminis sp. nov., Geothrix oryzae sp. nov., Geothrix edaphica sp. nov., Geothrix rubra sp. nov., and Geothrix limicola sp. nov., six novel members of Acidobacteriota isolated from soils.</title>
        <authorList>
            <person name="Weisberg A.J."/>
            <person name="Pearce E."/>
            <person name="Kramer C.G."/>
            <person name="Chang J.H."/>
            <person name="Clarke C.R."/>
        </authorList>
    </citation>
    <scope>NUCLEOTIDE SEQUENCE [LARGE SCALE GENOMIC DNA]</scope>
    <source>
        <strain evidence="2 3">NB05-1H</strain>
    </source>
</reference>
<evidence type="ECO:0000313" key="3">
    <source>
        <dbReference type="Proteomes" id="UP001272987"/>
    </source>
</evidence>